<dbReference type="EnsemblPlants" id="TuG1812S0001439800.01.T01">
    <property type="protein sequence ID" value="TuG1812S0001439800.01.T01.s_cds41944"/>
    <property type="gene ID" value="TuG1812S0001439800.01"/>
</dbReference>
<reference evidence="2" key="1">
    <citation type="journal article" date="2013" name="Nature">
        <title>Draft genome of the wheat A-genome progenitor Triticum urartu.</title>
        <authorList>
            <person name="Ling H.Q."/>
            <person name="Zhao S."/>
            <person name="Liu D."/>
            <person name="Wang J."/>
            <person name="Sun H."/>
            <person name="Zhang C."/>
            <person name="Fan H."/>
            <person name="Li D."/>
            <person name="Dong L."/>
            <person name="Tao Y."/>
            <person name="Gao C."/>
            <person name="Wu H."/>
            <person name="Li Y."/>
            <person name="Cui Y."/>
            <person name="Guo X."/>
            <person name="Zheng S."/>
            <person name="Wang B."/>
            <person name="Yu K."/>
            <person name="Liang Q."/>
            <person name="Yang W."/>
            <person name="Lou X."/>
            <person name="Chen J."/>
            <person name="Feng M."/>
            <person name="Jian J."/>
            <person name="Zhang X."/>
            <person name="Luo G."/>
            <person name="Jiang Y."/>
            <person name="Liu J."/>
            <person name="Wang Z."/>
            <person name="Sha Y."/>
            <person name="Zhang B."/>
            <person name="Wu H."/>
            <person name="Tang D."/>
            <person name="Shen Q."/>
            <person name="Xue P."/>
            <person name="Zou S."/>
            <person name="Wang X."/>
            <person name="Liu X."/>
            <person name="Wang F."/>
            <person name="Yang Y."/>
            <person name="An X."/>
            <person name="Dong Z."/>
            <person name="Zhang K."/>
            <person name="Zhang X."/>
            <person name="Luo M.C."/>
            <person name="Dvorak J."/>
            <person name="Tong Y."/>
            <person name="Wang J."/>
            <person name="Yang H."/>
            <person name="Li Z."/>
            <person name="Wang D."/>
            <person name="Zhang A."/>
            <person name="Wang J."/>
        </authorList>
    </citation>
    <scope>NUCLEOTIDE SEQUENCE</scope>
    <source>
        <strain evidence="2">cv. G1812</strain>
    </source>
</reference>
<accession>A0A8R7RBU0</accession>
<reference evidence="1" key="2">
    <citation type="submission" date="2022-06" db="UniProtKB">
        <authorList>
            <consortium name="EnsemblPlants"/>
        </authorList>
    </citation>
    <scope>IDENTIFICATION</scope>
</reference>
<evidence type="ECO:0000313" key="1">
    <source>
        <dbReference type="EnsemblPlants" id="TuG1812S0001439800.01.T01.s_cds41944"/>
    </source>
</evidence>
<dbReference type="AlphaFoldDB" id="A0A8R7RBU0"/>
<dbReference type="Gramene" id="TuG1812S0001439800.01.T01">
    <property type="protein sequence ID" value="TuG1812S0001439800.01.T01.s_cds41944"/>
    <property type="gene ID" value="TuG1812S0001439800.01"/>
</dbReference>
<dbReference type="Proteomes" id="UP000015106">
    <property type="component" value="Unassembled WGS sequence"/>
</dbReference>
<protein>
    <submittedName>
        <fullName evidence="1">Uncharacterized protein</fullName>
    </submittedName>
</protein>
<organism evidence="1 2">
    <name type="scientific">Triticum urartu</name>
    <name type="common">Red wild einkorn</name>
    <name type="synonym">Crithodium urartu</name>
    <dbReference type="NCBI Taxonomy" id="4572"/>
    <lineage>
        <taxon>Eukaryota</taxon>
        <taxon>Viridiplantae</taxon>
        <taxon>Streptophyta</taxon>
        <taxon>Embryophyta</taxon>
        <taxon>Tracheophyta</taxon>
        <taxon>Spermatophyta</taxon>
        <taxon>Magnoliopsida</taxon>
        <taxon>Liliopsida</taxon>
        <taxon>Poales</taxon>
        <taxon>Poaceae</taxon>
        <taxon>BOP clade</taxon>
        <taxon>Pooideae</taxon>
        <taxon>Triticodae</taxon>
        <taxon>Triticeae</taxon>
        <taxon>Triticinae</taxon>
        <taxon>Triticum</taxon>
    </lineage>
</organism>
<evidence type="ECO:0000313" key="2">
    <source>
        <dbReference type="Proteomes" id="UP000015106"/>
    </source>
</evidence>
<proteinExistence type="predicted"/>
<sequence>MLLHQLKHMEMRRQSWVEAQTCAAVDAVLARVRQQDPLLRGRIAHHIKMALANLTRDVIQAAEEETVAAVQQIQLLVLGRKANDVSMGGEGDMLVKRTGDSRNQSSKLLLPWKKPARVWGSFLRWSGWWMRLSQWLETHLKRQSDLAGTRERISTRRSSVSLSAAVLHLLWREGED</sequence>
<name>A0A8R7RBU0_TRIUA</name>
<keyword evidence="2" id="KW-1185">Reference proteome</keyword>